<organism evidence="1 2">
    <name type="scientific">Sphagnum troendelagicum</name>
    <dbReference type="NCBI Taxonomy" id="128251"/>
    <lineage>
        <taxon>Eukaryota</taxon>
        <taxon>Viridiplantae</taxon>
        <taxon>Streptophyta</taxon>
        <taxon>Embryophyta</taxon>
        <taxon>Bryophyta</taxon>
        <taxon>Sphagnophytina</taxon>
        <taxon>Sphagnopsida</taxon>
        <taxon>Sphagnales</taxon>
        <taxon>Sphagnaceae</taxon>
        <taxon>Sphagnum</taxon>
    </lineage>
</organism>
<accession>A0ABP0TUW9</accession>
<dbReference type="EMBL" id="OZ019906">
    <property type="protein sequence ID" value="CAK9203079.1"/>
    <property type="molecule type" value="Genomic_DNA"/>
</dbReference>
<name>A0ABP0TUW9_9BRYO</name>
<keyword evidence="2" id="KW-1185">Reference proteome</keyword>
<evidence type="ECO:0000313" key="1">
    <source>
        <dbReference type="EMBL" id="CAK9203079.1"/>
    </source>
</evidence>
<protein>
    <submittedName>
        <fullName evidence="1">Uncharacterized protein</fullName>
    </submittedName>
</protein>
<evidence type="ECO:0000313" key="2">
    <source>
        <dbReference type="Proteomes" id="UP001497512"/>
    </source>
</evidence>
<reference evidence="1" key="1">
    <citation type="submission" date="2024-02" db="EMBL/GenBank/DDBJ databases">
        <authorList>
            <consortium name="ELIXIR-Norway"/>
            <consortium name="Elixir Norway"/>
        </authorList>
    </citation>
    <scope>NUCLEOTIDE SEQUENCE</scope>
</reference>
<proteinExistence type="predicted"/>
<dbReference type="Proteomes" id="UP001497512">
    <property type="component" value="Chromosome 14"/>
</dbReference>
<sequence length="92" mass="10837">MASSSHDTRRASSDAPECIEEVFTMEPHYYKRLRPKSLPLKRVCTLQRYSEELSMSIDPEEQLLQKIRVVPVRKCWIHISTRLSEISQTEEM</sequence>
<gene>
    <name evidence="1" type="ORF">CSSPTR1EN2_LOCUS6707</name>
</gene>